<comment type="caution">
    <text evidence="1">The sequence shown here is derived from an EMBL/GenBank/DDBJ whole genome shotgun (WGS) entry which is preliminary data.</text>
</comment>
<accession>A0A501WJ18</accession>
<protein>
    <recommendedName>
        <fullName evidence="3">Sulfotransferase family protein</fullName>
    </recommendedName>
</protein>
<evidence type="ECO:0000313" key="2">
    <source>
        <dbReference type="Proteomes" id="UP000319255"/>
    </source>
</evidence>
<dbReference type="AlphaFoldDB" id="A0A501WJ18"/>
<dbReference type="InterPro" id="IPR027417">
    <property type="entry name" value="P-loop_NTPase"/>
</dbReference>
<evidence type="ECO:0000313" key="1">
    <source>
        <dbReference type="EMBL" id="TPE48425.1"/>
    </source>
</evidence>
<proteinExistence type="predicted"/>
<gene>
    <name evidence="1" type="ORF">FJM51_17850</name>
</gene>
<organism evidence="1 2">
    <name type="scientific">Amaricoccus solimangrovi</name>
    <dbReference type="NCBI Taxonomy" id="2589815"/>
    <lineage>
        <taxon>Bacteria</taxon>
        <taxon>Pseudomonadati</taxon>
        <taxon>Pseudomonadota</taxon>
        <taxon>Alphaproteobacteria</taxon>
        <taxon>Rhodobacterales</taxon>
        <taxon>Paracoccaceae</taxon>
        <taxon>Amaricoccus</taxon>
    </lineage>
</organism>
<dbReference type="EMBL" id="VFRP01000022">
    <property type="protein sequence ID" value="TPE48425.1"/>
    <property type="molecule type" value="Genomic_DNA"/>
</dbReference>
<dbReference type="OrthoDB" id="8481769at2"/>
<dbReference type="RefSeq" id="WP_140455491.1">
    <property type="nucleotide sequence ID" value="NZ_VFRP01000022.1"/>
</dbReference>
<sequence>MTSAVMSAEFTAPFSPALVVPLPEVRQWRIHLGAHKTATTHLQNTLTEIRPRLVARGVDPIPLPALRRAGIAQALNERRLATRLPILRGVIAKRILCELLDPLREGPETVILSEEKLLGSPRRVFSDPIYPMVEHIVPTLATLGGRADVTLFLSIRNFAGQLASTYAQELRVLPPPEGGFESIRARVVANPPSWFDLARRIRAVAPNAPLRIWRQEDYRAHKREILSELAGCDTGPLPELADPTRTKSPSLEAIREAEALPRNLSSPERRRIVDAIFANAGEGTRFAPFSKEEEAMFEARYVADLARMRDLDPEMLMRF</sequence>
<keyword evidence="2" id="KW-1185">Reference proteome</keyword>
<reference evidence="1 2" key="1">
    <citation type="submission" date="2019-06" db="EMBL/GenBank/DDBJ databases">
        <title>A novel bacterium of genus Amaricoccus, isolated from marine sediment.</title>
        <authorList>
            <person name="Huang H."/>
            <person name="Mo K."/>
            <person name="Hu Y."/>
        </authorList>
    </citation>
    <scope>NUCLEOTIDE SEQUENCE [LARGE SCALE GENOMIC DNA]</scope>
    <source>
        <strain evidence="1 2">HB172011</strain>
    </source>
</reference>
<name>A0A501WJ18_9RHOB</name>
<evidence type="ECO:0008006" key="3">
    <source>
        <dbReference type="Google" id="ProtNLM"/>
    </source>
</evidence>
<dbReference type="SUPFAM" id="SSF52540">
    <property type="entry name" value="P-loop containing nucleoside triphosphate hydrolases"/>
    <property type="match status" value="1"/>
</dbReference>
<dbReference type="Proteomes" id="UP000319255">
    <property type="component" value="Unassembled WGS sequence"/>
</dbReference>